<dbReference type="VEuPathDB" id="FungiDB:Z518_11157"/>
<dbReference type="Proteomes" id="UP000053617">
    <property type="component" value="Unassembled WGS sequence"/>
</dbReference>
<sequence>MAGGYDRTTRWRKTMDHLLMVCSQFDDYTVTLTQDLLSDLIEVTGESSNPRVTPSGGSEQDETYLPSRDSPFLEAMENCDTRVTRHRTTHAIVVGSSEMASDTYGHEQIRHERADEKPRSPVSMTAASTQAPQENDNTSGVTDTVTFHGIGRTWYFGSVEQKAQVLEAVANGVAIACTDDIVEMERRKDEETDAMDLFYQEFVFPVFQNTLHENGAQPRQCDISHPSDIIYRGESLHSRSIEEKAEALQAGMVKLEEKIDWYFDQVKIREDQITYRRLSSYYKKKYLRRMEKLLLANGAELRPPTHIANSRD</sequence>
<dbReference type="RefSeq" id="XP_013266881.1">
    <property type="nucleotide sequence ID" value="XM_013411427.1"/>
</dbReference>
<dbReference type="AlphaFoldDB" id="A0A0D2ISJ8"/>
<dbReference type="HOGENOM" id="CLU_891820_0_0_1"/>
<keyword evidence="3" id="KW-1185">Reference proteome</keyword>
<gene>
    <name evidence="2" type="ORF">Z518_11157</name>
</gene>
<feature type="compositionally biased region" description="Polar residues" evidence="1">
    <location>
        <begin position="122"/>
        <end position="142"/>
    </location>
</feature>
<accession>A0A0D2ISJ8</accession>
<evidence type="ECO:0000313" key="2">
    <source>
        <dbReference type="EMBL" id="KIW99744.1"/>
    </source>
</evidence>
<feature type="compositionally biased region" description="Basic and acidic residues" evidence="1">
    <location>
        <begin position="104"/>
        <end position="119"/>
    </location>
</feature>
<feature type="region of interest" description="Disordered" evidence="1">
    <location>
        <begin position="46"/>
        <end position="66"/>
    </location>
</feature>
<evidence type="ECO:0000256" key="1">
    <source>
        <dbReference type="SAM" id="MobiDB-lite"/>
    </source>
</evidence>
<name>A0A0D2ISJ8_9EURO</name>
<dbReference type="GeneID" id="25299228"/>
<proteinExistence type="predicted"/>
<dbReference type="EMBL" id="KN847485">
    <property type="protein sequence ID" value="KIW99744.1"/>
    <property type="molecule type" value="Genomic_DNA"/>
</dbReference>
<protein>
    <submittedName>
        <fullName evidence="2">Uncharacterized protein</fullName>
    </submittedName>
</protein>
<reference evidence="2 3" key="1">
    <citation type="submission" date="2015-01" db="EMBL/GenBank/DDBJ databases">
        <title>The Genome Sequence of Rhinocladiella mackenzie CBS 650.93.</title>
        <authorList>
            <consortium name="The Broad Institute Genomics Platform"/>
            <person name="Cuomo C."/>
            <person name="de Hoog S."/>
            <person name="Gorbushina A."/>
            <person name="Stielow B."/>
            <person name="Teixiera M."/>
            <person name="Abouelleil A."/>
            <person name="Chapman S.B."/>
            <person name="Priest M."/>
            <person name="Young S.K."/>
            <person name="Wortman J."/>
            <person name="Nusbaum C."/>
            <person name="Birren B."/>
        </authorList>
    </citation>
    <scope>NUCLEOTIDE SEQUENCE [LARGE SCALE GENOMIC DNA]</scope>
    <source>
        <strain evidence="2 3">CBS 650.93</strain>
    </source>
</reference>
<feature type="compositionally biased region" description="Polar residues" evidence="1">
    <location>
        <begin position="46"/>
        <end position="58"/>
    </location>
</feature>
<feature type="region of interest" description="Disordered" evidence="1">
    <location>
        <begin position="100"/>
        <end position="142"/>
    </location>
</feature>
<organism evidence="2 3">
    <name type="scientific">Rhinocladiella mackenziei CBS 650.93</name>
    <dbReference type="NCBI Taxonomy" id="1442369"/>
    <lineage>
        <taxon>Eukaryota</taxon>
        <taxon>Fungi</taxon>
        <taxon>Dikarya</taxon>
        <taxon>Ascomycota</taxon>
        <taxon>Pezizomycotina</taxon>
        <taxon>Eurotiomycetes</taxon>
        <taxon>Chaetothyriomycetidae</taxon>
        <taxon>Chaetothyriales</taxon>
        <taxon>Herpotrichiellaceae</taxon>
        <taxon>Rhinocladiella</taxon>
    </lineage>
</organism>
<evidence type="ECO:0000313" key="3">
    <source>
        <dbReference type="Proteomes" id="UP000053617"/>
    </source>
</evidence>